<evidence type="ECO:0000313" key="3">
    <source>
        <dbReference type="Proteomes" id="UP000076632"/>
    </source>
</evidence>
<feature type="signal peptide" evidence="1">
    <location>
        <begin position="1"/>
        <end position="42"/>
    </location>
</feature>
<name>A0A165AGV8_XYLHT</name>
<gene>
    <name evidence="2" type="ORF">L228DRAFT_233066</name>
</gene>
<dbReference type="InterPro" id="IPR009291">
    <property type="entry name" value="Vps62"/>
</dbReference>
<dbReference type="EMBL" id="KV407463">
    <property type="protein sequence ID" value="KZF20450.1"/>
    <property type="molecule type" value="Genomic_DNA"/>
</dbReference>
<dbReference type="STRING" id="1328760.A0A165AGV8"/>
<reference evidence="2 3" key="1">
    <citation type="journal article" date="2016" name="Fungal Biol.">
        <title>The genome of Xylona heveae provides a window into fungal endophytism.</title>
        <authorList>
            <person name="Gazis R."/>
            <person name="Kuo A."/>
            <person name="Riley R."/>
            <person name="LaButti K."/>
            <person name="Lipzen A."/>
            <person name="Lin J."/>
            <person name="Amirebrahimi M."/>
            <person name="Hesse C.N."/>
            <person name="Spatafora J.W."/>
            <person name="Henrissat B."/>
            <person name="Hainaut M."/>
            <person name="Grigoriev I.V."/>
            <person name="Hibbett D.S."/>
        </authorList>
    </citation>
    <scope>NUCLEOTIDE SEQUENCE [LARGE SCALE GENOMIC DNA]</scope>
    <source>
        <strain evidence="2 3">TC161</strain>
    </source>
</reference>
<dbReference type="Pfam" id="PF06101">
    <property type="entry name" value="Vps62"/>
    <property type="match status" value="1"/>
</dbReference>
<dbReference type="PANTHER" id="PTHR48174:SF5">
    <property type="entry name" value="VACUOLAR PROTEIN SORTING-ASSOCIATED PROTEIN 62"/>
    <property type="match status" value="1"/>
</dbReference>
<dbReference type="OrthoDB" id="188042at2759"/>
<protein>
    <recommendedName>
        <fullName evidence="4">Vacuolar protein sorting-associated protein 62</fullName>
    </recommendedName>
</protein>
<evidence type="ECO:0000256" key="1">
    <source>
        <dbReference type="SAM" id="SignalP"/>
    </source>
</evidence>
<dbReference type="AlphaFoldDB" id="A0A165AGV8"/>
<dbReference type="Proteomes" id="UP000076632">
    <property type="component" value="Unassembled WGS sequence"/>
</dbReference>
<dbReference type="GeneID" id="28895754"/>
<accession>A0A165AGV8</accession>
<organism evidence="2 3">
    <name type="scientific">Xylona heveae (strain CBS 132557 / TC161)</name>
    <dbReference type="NCBI Taxonomy" id="1328760"/>
    <lineage>
        <taxon>Eukaryota</taxon>
        <taxon>Fungi</taxon>
        <taxon>Dikarya</taxon>
        <taxon>Ascomycota</taxon>
        <taxon>Pezizomycotina</taxon>
        <taxon>Xylonomycetes</taxon>
        <taxon>Xylonales</taxon>
        <taxon>Xylonaceae</taxon>
        <taxon>Xylona</taxon>
    </lineage>
</organism>
<dbReference type="RefSeq" id="XP_018186005.1">
    <property type="nucleotide sequence ID" value="XM_018330617.1"/>
</dbReference>
<evidence type="ECO:0008006" key="4">
    <source>
        <dbReference type="Google" id="ProtNLM"/>
    </source>
</evidence>
<dbReference type="OMA" id="LFGQAKF"/>
<sequence length="366" mass="40583">MVETAVLQLFFDCACCKKLNMSSIMSLRRVILFLSTLTASLAVEGPFDNAEHELQRRQAGVPNYVLEYAPLVWLQSSEQYHPSDIGAQLVHTKPEVNFTIVKDLPNPLTLDNLNALNADGGKDVYLTSVDDITKAPAWLNGIVPDATGKTNGAVSSVIVVNDHGSGNVDAFYFYFYAYNQGDTVLGQELGDHVGDWEHNMIRFKNGIPQAVWFSQHDNGEAFTYNCLEKQGQRVVAYSAKGTHAVYATAGTHDHTIPDLNLDQGLIEDHCDQGVRWDPTLNAYWYRYDAASSSFSPYSSSEPVGYLLYAGQWGDQQYPDSDPRQREFFGFAKYTSGPTGPADKQLNRTQVCPDNGYLCIVRPVLGP</sequence>
<feature type="chain" id="PRO_5007855309" description="Vacuolar protein sorting-associated protein 62" evidence="1">
    <location>
        <begin position="43"/>
        <end position="366"/>
    </location>
</feature>
<dbReference type="PANTHER" id="PTHR48174">
    <property type="entry name" value="DUF946 FAMILY PROTEIN"/>
    <property type="match status" value="1"/>
</dbReference>
<proteinExistence type="predicted"/>
<dbReference type="InParanoid" id="A0A165AGV8"/>
<evidence type="ECO:0000313" key="2">
    <source>
        <dbReference type="EMBL" id="KZF20450.1"/>
    </source>
</evidence>
<keyword evidence="3" id="KW-1185">Reference proteome</keyword>
<keyword evidence="1" id="KW-0732">Signal</keyword>